<dbReference type="NCBIfam" id="TIGR01662">
    <property type="entry name" value="HAD-SF-IIIA"/>
    <property type="match status" value="1"/>
</dbReference>
<evidence type="ECO:0000256" key="2">
    <source>
        <dbReference type="ARBA" id="ARBA00022490"/>
    </source>
</evidence>
<comment type="similarity">
    <text evidence="7">Belongs to the gmhB family.</text>
</comment>
<dbReference type="Gene3D" id="3.40.50.1000">
    <property type="entry name" value="HAD superfamily/HAD-like"/>
    <property type="match status" value="1"/>
</dbReference>
<dbReference type="InterPro" id="IPR023214">
    <property type="entry name" value="HAD_sf"/>
</dbReference>
<evidence type="ECO:0000313" key="8">
    <source>
        <dbReference type="EMBL" id="MEK9500546.1"/>
    </source>
</evidence>
<dbReference type="PIRSF" id="PIRSF004682">
    <property type="entry name" value="GmhB"/>
    <property type="match status" value="1"/>
</dbReference>
<dbReference type="RefSeq" id="WP_405274694.1">
    <property type="nucleotide sequence ID" value="NZ_JBBHLI010000002.1"/>
</dbReference>
<evidence type="ECO:0000256" key="7">
    <source>
        <dbReference type="PIRNR" id="PIRNR004682"/>
    </source>
</evidence>
<dbReference type="NCBIfam" id="TIGR01656">
    <property type="entry name" value="Histidinol-ppas"/>
    <property type="match status" value="1"/>
</dbReference>
<dbReference type="NCBIfam" id="NF006506">
    <property type="entry name" value="PRK08942.1"/>
    <property type="match status" value="1"/>
</dbReference>
<keyword evidence="2 7" id="KW-0963">Cytoplasm</keyword>
<organism evidence="8 9">
    <name type="scientific">Gaopeijia maritima</name>
    <dbReference type="NCBI Taxonomy" id="3119007"/>
    <lineage>
        <taxon>Bacteria</taxon>
        <taxon>Pseudomonadati</taxon>
        <taxon>Gemmatimonadota</taxon>
        <taxon>Longimicrobiia</taxon>
        <taxon>Gaopeijiales</taxon>
        <taxon>Gaopeijiaceae</taxon>
        <taxon>Gaopeijia</taxon>
    </lineage>
</organism>
<protein>
    <recommendedName>
        <fullName evidence="6 7">D,D-heptose 1,7-bisphosphate phosphatase</fullName>
        <ecNumber evidence="7">3.1.3.-</ecNumber>
    </recommendedName>
</protein>
<keyword evidence="9" id="KW-1185">Reference proteome</keyword>
<dbReference type="InterPro" id="IPR006549">
    <property type="entry name" value="HAD-SF_hydro_IIIA"/>
</dbReference>
<dbReference type="GO" id="GO:0034200">
    <property type="term" value="F:D-glycero-beta-D-manno-heptose 1,7-bisphosphate 7-phosphatase activity"/>
    <property type="evidence" value="ECO:0007669"/>
    <property type="project" value="UniProtKB-EC"/>
</dbReference>
<keyword evidence="4 7" id="KW-0378">Hydrolase</keyword>
<keyword evidence="5 7" id="KW-0119">Carbohydrate metabolism</keyword>
<keyword evidence="3" id="KW-0479">Metal-binding</keyword>
<evidence type="ECO:0000256" key="3">
    <source>
        <dbReference type="ARBA" id="ARBA00022723"/>
    </source>
</evidence>
<comment type="subcellular location">
    <subcellularLocation>
        <location evidence="1 7">Cytoplasm</location>
    </subcellularLocation>
</comment>
<dbReference type="PANTHER" id="PTHR42891">
    <property type="entry name" value="D-GLYCERO-BETA-D-MANNO-HEPTOSE-1,7-BISPHOSPHATE 7-PHOSPHATASE"/>
    <property type="match status" value="1"/>
</dbReference>
<name>A0ABU9E748_9BACT</name>
<dbReference type="InterPro" id="IPR036412">
    <property type="entry name" value="HAD-like_sf"/>
</dbReference>
<gene>
    <name evidence="8" type="primary">gmhB</name>
    <name evidence="8" type="ORF">WI372_06125</name>
</gene>
<dbReference type="SUPFAM" id="SSF56784">
    <property type="entry name" value="HAD-like"/>
    <property type="match status" value="1"/>
</dbReference>
<dbReference type="InterPro" id="IPR004446">
    <property type="entry name" value="Heptose_bisP_phosphatase"/>
</dbReference>
<evidence type="ECO:0000256" key="6">
    <source>
        <dbReference type="ARBA" id="ARBA00031828"/>
    </source>
</evidence>
<dbReference type="Proteomes" id="UP001484239">
    <property type="component" value="Unassembled WGS sequence"/>
</dbReference>
<dbReference type="InterPro" id="IPR006543">
    <property type="entry name" value="Histidinol-phos"/>
</dbReference>
<proteinExistence type="inferred from homology"/>
<evidence type="ECO:0000256" key="1">
    <source>
        <dbReference type="ARBA" id="ARBA00004496"/>
    </source>
</evidence>
<dbReference type="Pfam" id="PF13242">
    <property type="entry name" value="Hydrolase_like"/>
    <property type="match status" value="1"/>
</dbReference>
<evidence type="ECO:0000313" key="9">
    <source>
        <dbReference type="Proteomes" id="UP001484239"/>
    </source>
</evidence>
<dbReference type="CDD" id="cd07503">
    <property type="entry name" value="HAD_HisB-N"/>
    <property type="match status" value="1"/>
</dbReference>
<sequence>MRAPRPAAFFDRDGTLIVDADYLSDPDGVTLIPGAPESIRAARDAGWLTVVVTNQSGIGRGLYSESDYRAVDRRFQALLAAEGATLDAVLHCPHHPSFTGVCDCRKPAPGMLLEAARRLGIDLSRSVMVGDKRSDLEAGLAVGAAPILVRTGYGAATEAEGDLPEGTRVIDSVRELPVEPAFGSAPPR</sequence>
<dbReference type="PANTHER" id="PTHR42891:SF1">
    <property type="entry name" value="D-GLYCERO-BETA-D-MANNO-HEPTOSE-1,7-BISPHOSPHATE 7-PHOSPHATASE"/>
    <property type="match status" value="1"/>
</dbReference>
<comment type="caution">
    <text evidence="8">The sequence shown here is derived from an EMBL/GenBank/DDBJ whole genome shotgun (WGS) entry which is preliminary data.</text>
</comment>
<dbReference type="EMBL" id="JBBHLI010000002">
    <property type="protein sequence ID" value="MEK9500546.1"/>
    <property type="molecule type" value="Genomic_DNA"/>
</dbReference>
<evidence type="ECO:0000256" key="5">
    <source>
        <dbReference type="ARBA" id="ARBA00023277"/>
    </source>
</evidence>
<accession>A0ABU9E748</accession>
<reference evidence="8 9" key="1">
    <citation type="submission" date="2024-02" db="EMBL/GenBank/DDBJ databases">
        <title>A novel Gemmatimonadota bacterium.</title>
        <authorList>
            <person name="Du Z.-J."/>
            <person name="Ye Y.-Q."/>
        </authorList>
    </citation>
    <scope>NUCLEOTIDE SEQUENCE [LARGE SCALE GENOMIC DNA]</scope>
    <source>
        <strain evidence="8 9">DH-20</strain>
    </source>
</reference>
<dbReference type="EC" id="3.1.3.-" evidence="7"/>
<evidence type="ECO:0000256" key="4">
    <source>
        <dbReference type="ARBA" id="ARBA00022801"/>
    </source>
</evidence>